<sequence length="139" mass="15922">MLLHIFIIVILLNYCLCFSIDMSDGKTVINLGENLKKRLLSYPSGNGDDLINDLTDYYVYLNTVLRVPKEGYPEGHNVAEILKKHGGPPHILISINDDFIRKSYNYSEVEINHVHEVLQDTRQVWREITGGGNGYYHQS</sequence>
<feature type="signal peptide" evidence="1">
    <location>
        <begin position="1"/>
        <end position="17"/>
    </location>
</feature>
<evidence type="ECO:0000256" key="1">
    <source>
        <dbReference type="SAM" id="SignalP"/>
    </source>
</evidence>
<keyword evidence="1" id="KW-0732">Signal</keyword>
<organism evidence="2">
    <name type="scientific">Clastoptera arizonana</name>
    <name type="common">Arizona spittle bug</name>
    <dbReference type="NCBI Taxonomy" id="38151"/>
    <lineage>
        <taxon>Eukaryota</taxon>
        <taxon>Metazoa</taxon>
        <taxon>Ecdysozoa</taxon>
        <taxon>Arthropoda</taxon>
        <taxon>Hexapoda</taxon>
        <taxon>Insecta</taxon>
        <taxon>Pterygota</taxon>
        <taxon>Neoptera</taxon>
        <taxon>Paraneoptera</taxon>
        <taxon>Hemiptera</taxon>
        <taxon>Auchenorrhyncha</taxon>
        <taxon>Cercopoidea</taxon>
        <taxon>Clastopteridae</taxon>
        <taxon>Clastoptera</taxon>
    </lineage>
</organism>
<name>A0A1B6DLW0_9HEMI</name>
<protein>
    <submittedName>
        <fullName evidence="2">Uncharacterized protein</fullName>
    </submittedName>
</protein>
<proteinExistence type="predicted"/>
<reference evidence="2" key="1">
    <citation type="submission" date="2015-12" db="EMBL/GenBank/DDBJ databases">
        <title>De novo transcriptome assembly of four potential Pierce s Disease insect vectors from Arizona vineyards.</title>
        <authorList>
            <person name="Tassone E.E."/>
        </authorList>
    </citation>
    <scope>NUCLEOTIDE SEQUENCE</scope>
</reference>
<accession>A0A1B6DLW0</accession>
<dbReference type="AlphaFoldDB" id="A0A1B6DLW0"/>
<gene>
    <name evidence="2" type="ORF">g.45430</name>
</gene>
<feature type="chain" id="PRO_5008581364" evidence="1">
    <location>
        <begin position="18"/>
        <end position="139"/>
    </location>
</feature>
<evidence type="ECO:0000313" key="2">
    <source>
        <dbReference type="EMBL" id="JAS26632.1"/>
    </source>
</evidence>
<dbReference type="EMBL" id="GEDC01010666">
    <property type="protein sequence ID" value="JAS26632.1"/>
    <property type="molecule type" value="Transcribed_RNA"/>
</dbReference>